<dbReference type="InterPro" id="IPR011990">
    <property type="entry name" value="TPR-like_helical_dom_sf"/>
</dbReference>
<dbReference type="SMART" id="SM00028">
    <property type="entry name" value="TPR"/>
    <property type="match status" value="4"/>
</dbReference>
<dbReference type="PROSITE" id="PS50005">
    <property type="entry name" value="TPR"/>
    <property type="match status" value="1"/>
</dbReference>
<reference evidence="1" key="1">
    <citation type="journal article" date="2015" name="Nature">
        <title>Complex archaea that bridge the gap between prokaryotes and eukaryotes.</title>
        <authorList>
            <person name="Spang A."/>
            <person name="Saw J.H."/>
            <person name="Jorgensen S.L."/>
            <person name="Zaremba-Niedzwiedzka K."/>
            <person name="Martijn J."/>
            <person name="Lind A.E."/>
            <person name="van Eijk R."/>
            <person name="Schleper C."/>
            <person name="Guy L."/>
            <person name="Ettema T.J."/>
        </authorList>
    </citation>
    <scope>NUCLEOTIDE SEQUENCE</scope>
</reference>
<feature type="non-terminal residue" evidence="1">
    <location>
        <position position="1"/>
    </location>
</feature>
<dbReference type="AlphaFoldDB" id="A0A0F9PWJ5"/>
<dbReference type="InterPro" id="IPR019734">
    <property type="entry name" value="TPR_rpt"/>
</dbReference>
<evidence type="ECO:0000313" key="1">
    <source>
        <dbReference type="EMBL" id="KKN36000.1"/>
    </source>
</evidence>
<dbReference type="SUPFAM" id="SSF48452">
    <property type="entry name" value="TPR-like"/>
    <property type="match status" value="1"/>
</dbReference>
<accession>A0A0F9PWJ5</accession>
<organism evidence="1">
    <name type="scientific">marine sediment metagenome</name>
    <dbReference type="NCBI Taxonomy" id="412755"/>
    <lineage>
        <taxon>unclassified sequences</taxon>
        <taxon>metagenomes</taxon>
        <taxon>ecological metagenomes</taxon>
    </lineage>
</organism>
<sequence>CSNYFILGRFVKMGESIMLCERMLKPVLHELNGLEIEWRKTMIWIMKAYHLYHLNEFDNALKHLNKNLTIIKKYDILSVLLPFNLELLGFVYTKKGELGLALKFHKESLGHSRGEYVEIKIINANSYHDIGEIYFQKGDLDHAIENYEKSLRIWKQLTLPMAFPMALDGLGLIYNSLIKVFLYKDSLGRAQEYLDQFLEDLEERKIDENNYHYKLGKVRILASSSRTRDQVKAEKVLKEFIAHHDALIKSGKLSIPIGIGAGIWYLLICEIYLRELRLTNNLTILNDIKPFIIRLLKESERTNSYTLQVQTYLLHGKISLLEMNMGDARRYLTQAQRIAEEQNLQLLARAISKEHDKLLEQLDEWEDLRKKKASISEKMDLASLDITMDRIQGMRAIDPPEVVEEEPVLLLIMSEGGIPYFNHSFIEGWDEQDLFSGFMSAFNSFSSELFSKSIDRIKIDENIILLKPVESFMVCYVIKGQSYPALLKLNRFSDAIKWKSEIWGALNKAVKTSEMLEIHNPSSLGDVINEIFK</sequence>
<dbReference type="Pfam" id="PF13424">
    <property type="entry name" value="TPR_12"/>
    <property type="match status" value="1"/>
</dbReference>
<dbReference type="Gene3D" id="1.25.40.10">
    <property type="entry name" value="Tetratricopeptide repeat domain"/>
    <property type="match status" value="1"/>
</dbReference>
<protein>
    <submittedName>
        <fullName evidence="1">Uncharacterized protein</fullName>
    </submittedName>
</protein>
<dbReference type="EMBL" id="LAZR01001995">
    <property type="protein sequence ID" value="KKN36000.1"/>
    <property type="molecule type" value="Genomic_DNA"/>
</dbReference>
<name>A0A0F9PWJ5_9ZZZZ</name>
<dbReference type="PROSITE" id="PS50293">
    <property type="entry name" value="TPR_REGION"/>
    <property type="match status" value="1"/>
</dbReference>
<proteinExistence type="predicted"/>
<comment type="caution">
    <text evidence="1">The sequence shown here is derived from an EMBL/GenBank/DDBJ whole genome shotgun (WGS) entry which is preliminary data.</text>
</comment>
<gene>
    <name evidence="1" type="ORF">LCGC14_0778130</name>
</gene>